<dbReference type="RefSeq" id="WP_386670132.1">
    <property type="nucleotide sequence ID" value="NZ_JBHLTG010000003.1"/>
</dbReference>
<protein>
    <recommendedName>
        <fullName evidence="3">7-cyano-7-deazaguanine synthase</fullName>
    </recommendedName>
</protein>
<dbReference type="InterPro" id="IPR014729">
    <property type="entry name" value="Rossmann-like_a/b/a_fold"/>
</dbReference>
<dbReference type="EMBL" id="JBHLTG010000003">
    <property type="protein sequence ID" value="MFC0679408.1"/>
    <property type="molecule type" value="Genomic_DNA"/>
</dbReference>
<evidence type="ECO:0000313" key="2">
    <source>
        <dbReference type="Proteomes" id="UP001589896"/>
    </source>
</evidence>
<evidence type="ECO:0008006" key="3">
    <source>
        <dbReference type="Google" id="ProtNLM"/>
    </source>
</evidence>
<evidence type="ECO:0000313" key="1">
    <source>
        <dbReference type="EMBL" id="MFC0679408.1"/>
    </source>
</evidence>
<dbReference type="Gene3D" id="3.40.50.620">
    <property type="entry name" value="HUPs"/>
    <property type="match status" value="1"/>
</dbReference>
<comment type="caution">
    <text evidence="1">The sequence shown here is derived from an EMBL/GenBank/DDBJ whole genome shotgun (WGS) entry which is preliminary data.</text>
</comment>
<proteinExistence type="predicted"/>
<keyword evidence="2" id="KW-1185">Reference proteome</keyword>
<reference evidence="1 2" key="1">
    <citation type="submission" date="2024-09" db="EMBL/GenBank/DDBJ databases">
        <authorList>
            <person name="Sun Q."/>
            <person name="Mori K."/>
        </authorList>
    </citation>
    <scope>NUCLEOTIDE SEQUENCE [LARGE SCALE GENOMIC DNA]</scope>
    <source>
        <strain evidence="1 2">KCTC 23076</strain>
    </source>
</reference>
<gene>
    <name evidence="1" type="ORF">ACFFGH_16350</name>
</gene>
<name>A0ABV6RU29_9GAMM</name>
<accession>A0ABV6RU29</accession>
<sequence>MTPIYLVDDNRGSLQVELRTMDRIRERLAELHPYTRELMRPTLFARVAELQPDAAIDQAFNRLAAKFPIGSQYNWLARFCRQRDLKDVEIGFERERYGAGALLLDLVEQGRSPAGYPAYRIPAAEQHTDVGTIFGSYVFPLFDITKQDMAREVDARGWRPIMLDTWFCHRPVGTEPCGRCHPCLNVIKAGLGWRIPPRRRALGALHRATIGFAKSTAKRLVQGATAS</sequence>
<dbReference type="Proteomes" id="UP001589896">
    <property type="component" value="Unassembled WGS sequence"/>
</dbReference>
<dbReference type="SUPFAM" id="SSF52402">
    <property type="entry name" value="Adenine nucleotide alpha hydrolases-like"/>
    <property type="match status" value="1"/>
</dbReference>
<organism evidence="1 2">
    <name type="scientific">Lysobacter korlensis</name>
    <dbReference type="NCBI Taxonomy" id="553636"/>
    <lineage>
        <taxon>Bacteria</taxon>
        <taxon>Pseudomonadati</taxon>
        <taxon>Pseudomonadota</taxon>
        <taxon>Gammaproteobacteria</taxon>
        <taxon>Lysobacterales</taxon>
        <taxon>Lysobacteraceae</taxon>
        <taxon>Lysobacter</taxon>
    </lineage>
</organism>